<evidence type="ECO:0000256" key="7">
    <source>
        <dbReference type="ARBA" id="ARBA00023004"/>
    </source>
</evidence>
<accession>C5WC61</accession>
<dbReference type="RefSeq" id="WP_041068639.1">
    <property type="nucleotide sequence ID" value="NZ_AP010872.1"/>
</dbReference>
<dbReference type="FunFam" id="3.40.30.10:FF:000015">
    <property type="entry name" value="NADH-quinone oxidoreductase subunit E"/>
    <property type="match status" value="1"/>
</dbReference>
<comment type="catalytic activity">
    <reaction evidence="14">
        <text>a quinone + NADH + 5 H(+)(in) = a quinol + NAD(+) + 4 H(+)(out)</text>
        <dbReference type="Rhea" id="RHEA:57888"/>
        <dbReference type="ChEBI" id="CHEBI:15378"/>
        <dbReference type="ChEBI" id="CHEBI:24646"/>
        <dbReference type="ChEBI" id="CHEBI:57540"/>
        <dbReference type="ChEBI" id="CHEBI:57945"/>
        <dbReference type="ChEBI" id="CHEBI:132124"/>
    </reaction>
</comment>
<dbReference type="Pfam" id="PF01257">
    <property type="entry name" value="2Fe-2S_thioredx"/>
    <property type="match status" value="1"/>
</dbReference>
<dbReference type="InterPro" id="IPR036249">
    <property type="entry name" value="Thioredoxin-like_sf"/>
</dbReference>
<dbReference type="SUPFAM" id="SSF52833">
    <property type="entry name" value="Thioredoxin-like"/>
    <property type="match status" value="1"/>
</dbReference>
<sequence length="171" mass="19638">MSNNKNDLSNITLQKVFILSSEEYAAIQREKNHYEDSRAASIEALKIVQKKHGWVSDDAIDKIAEVLEIPGRDIEEIATFYNLIFRKPVGKNIIRYCDSIVCYINGYKKIQATLEKELQIKTGQTTADERFTLLPTCCLGNCDKGPTMMINEDTHIYLRPDMIITILEQYK</sequence>
<keyword evidence="5" id="KW-0874">Quinone</keyword>
<dbReference type="InterPro" id="IPR042128">
    <property type="entry name" value="NuoE_dom"/>
</dbReference>
<evidence type="ECO:0000256" key="10">
    <source>
        <dbReference type="ARBA" id="ARBA00026021"/>
    </source>
</evidence>
<evidence type="ECO:0000256" key="9">
    <source>
        <dbReference type="ARBA" id="ARBA00023075"/>
    </source>
</evidence>
<evidence type="ECO:0000256" key="2">
    <source>
        <dbReference type="ARBA" id="ARBA00010643"/>
    </source>
</evidence>
<evidence type="ECO:0000256" key="1">
    <source>
        <dbReference type="ARBA" id="ARBA00002378"/>
    </source>
</evidence>
<evidence type="ECO:0000313" key="16">
    <source>
        <dbReference type="EMBL" id="BAH82917.1"/>
    </source>
</evidence>
<dbReference type="HOGENOM" id="CLU_054362_2_0_6"/>
<dbReference type="GO" id="GO:0046872">
    <property type="term" value="F:metal ion binding"/>
    <property type="evidence" value="ECO:0007669"/>
    <property type="project" value="UniProtKB-KW"/>
</dbReference>
<feature type="binding site" evidence="15">
    <location>
        <position position="142"/>
    </location>
    <ligand>
        <name>[2Fe-2S] cluster</name>
        <dbReference type="ChEBI" id="CHEBI:190135"/>
    </ligand>
</feature>
<dbReference type="KEGG" id="icp:ICMP_051"/>
<reference evidence="16 17" key="1">
    <citation type="journal article" date="2011" name="Genome Biol. Evol.">
        <title>Reductive evolution of bacterial genome in insect gut environment.</title>
        <authorList>
            <person name="Nikoh N."/>
            <person name="Hosokawa T."/>
            <person name="Ohshima K."/>
            <person name="Hattori M."/>
            <person name="Fukatsu T."/>
        </authorList>
    </citation>
    <scope>NUCLEOTIDE SEQUENCE [LARGE SCALE GENOMIC DNA]</scope>
    <source>
        <strain evidence="16 17">Mpkobe</strain>
    </source>
</reference>
<dbReference type="PROSITE" id="PS01099">
    <property type="entry name" value="COMPLEX1_24K"/>
    <property type="match status" value="1"/>
</dbReference>
<dbReference type="NCBIfam" id="TIGR01958">
    <property type="entry name" value="nuoE_fam"/>
    <property type="match status" value="1"/>
</dbReference>
<dbReference type="AlphaFoldDB" id="C5WC61"/>
<dbReference type="PIRSF" id="PIRSF000216">
    <property type="entry name" value="NADH_DH_24kDa"/>
    <property type="match status" value="1"/>
</dbReference>
<dbReference type="InterPro" id="IPR002023">
    <property type="entry name" value="NuoE-like"/>
</dbReference>
<dbReference type="Proteomes" id="UP000061704">
    <property type="component" value="Chromosome"/>
</dbReference>
<dbReference type="GO" id="GO:0048038">
    <property type="term" value="F:quinone binding"/>
    <property type="evidence" value="ECO:0007669"/>
    <property type="project" value="UniProtKB-KW"/>
</dbReference>
<keyword evidence="7 15" id="KW-0408">Iron</keyword>
<dbReference type="NCBIfam" id="NF005722">
    <property type="entry name" value="PRK07539.1-2"/>
    <property type="match status" value="1"/>
</dbReference>
<evidence type="ECO:0000256" key="14">
    <source>
        <dbReference type="ARBA" id="ARBA00047712"/>
    </source>
</evidence>
<dbReference type="STRING" id="476281.ICMP_051"/>
<evidence type="ECO:0000256" key="5">
    <source>
        <dbReference type="ARBA" id="ARBA00022719"/>
    </source>
</evidence>
<evidence type="ECO:0000256" key="12">
    <source>
        <dbReference type="ARBA" id="ARBA00032788"/>
    </source>
</evidence>
<dbReference type="PANTHER" id="PTHR10371">
    <property type="entry name" value="NADH DEHYDROGENASE UBIQUINONE FLAVOPROTEIN 2, MITOCHONDRIAL"/>
    <property type="match status" value="1"/>
</dbReference>
<dbReference type="FunFam" id="1.10.10.1590:FF:000001">
    <property type="entry name" value="NADH-quinone oxidoreductase subunit E"/>
    <property type="match status" value="1"/>
</dbReference>
<comment type="cofactor">
    <cofactor evidence="15">
        <name>[2Fe-2S] cluster</name>
        <dbReference type="ChEBI" id="CHEBI:190135"/>
    </cofactor>
    <text evidence="15">Binds 1 [2Fe-2S] cluster.</text>
</comment>
<dbReference type="Gene3D" id="3.40.30.10">
    <property type="entry name" value="Glutaredoxin"/>
    <property type="match status" value="1"/>
</dbReference>
<dbReference type="InterPro" id="IPR041921">
    <property type="entry name" value="NuoE_N"/>
</dbReference>
<keyword evidence="4 15" id="KW-0001">2Fe-2S</keyword>
<evidence type="ECO:0000256" key="15">
    <source>
        <dbReference type="PIRSR" id="PIRSR000216-1"/>
    </source>
</evidence>
<evidence type="ECO:0000256" key="8">
    <source>
        <dbReference type="ARBA" id="ARBA00023014"/>
    </source>
</evidence>
<dbReference type="GO" id="GO:0051537">
    <property type="term" value="F:2 iron, 2 sulfur cluster binding"/>
    <property type="evidence" value="ECO:0007669"/>
    <property type="project" value="UniProtKB-KW"/>
</dbReference>
<feature type="binding site" evidence="15">
    <location>
        <position position="102"/>
    </location>
    <ligand>
        <name>[2Fe-2S] cluster</name>
        <dbReference type="ChEBI" id="CHEBI:190135"/>
    </ligand>
</feature>
<keyword evidence="6 15" id="KW-0479">Metal-binding</keyword>
<dbReference type="PANTHER" id="PTHR10371:SF3">
    <property type="entry name" value="NADH DEHYDROGENASE [UBIQUINONE] FLAVOPROTEIN 2, MITOCHONDRIAL"/>
    <property type="match status" value="1"/>
</dbReference>
<evidence type="ECO:0000256" key="3">
    <source>
        <dbReference type="ARBA" id="ARBA00019898"/>
    </source>
</evidence>
<keyword evidence="9 16" id="KW-0830">Ubiquinone</keyword>
<evidence type="ECO:0000256" key="6">
    <source>
        <dbReference type="ARBA" id="ARBA00022723"/>
    </source>
</evidence>
<feature type="binding site" evidence="15">
    <location>
        <position position="97"/>
    </location>
    <ligand>
        <name>[2Fe-2S] cluster</name>
        <dbReference type="ChEBI" id="CHEBI:190135"/>
    </ligand>
</feature>
<dbReference type="CDD" id="cd03064">
    <property type="entry name" value="TRX_Fd_NuoE"/>
    <property type="match status" value="1"/>
</dbReference>
<keyword evidence="8 15" id="KW-0411">Iron-sulfur</keyword>
<evidence type="ECO:0000313" key="17">
    <source>
        <dbReference type="Proteomes" id="UP000061704"/>
    </source>
</evidence>
<dbReference type="EMBL" id="AP010872">
    <property type="protein sequence ID" value="BAH82917.1"/>
    <property type="molecule type" value="Genomic_DNA"/>
</dbReference>
<keyword evidence="17" id="KW-1185">Reference proteome</keyword>
<dbReference type="GO" id="GO:0003954">
    <property type="term" value="F:NADH dehydrogenase activity"/>
    <property type="evidence" value="ECO:0007669"/>
    <property type="project" value="TreeGrafter"/>
</dbReference>
<evidence type="ECO:0000256" key="13">
    <source>
        <dbReference type="ARBA" id="ARBA00034078"/>
    </source>
</evidence>
<proteinExistence type="inferred from homology"/>
<comment type="function">
    <text evidence="1">NDH-1 shuttles electrons from NADH, via FMN and iron-sulfur (Fe-S) centers, to quinones in the respiratory chain. The immediate electron acceptor for the enzyme in this species is believed to be ubiquinone. Couples the redox reaction to proton translocation (for every two electrons transferred, four hydrogen ions are translocated across the cytoplasmic membrane), and thus conserves the redox energy in a proton gradient.</text>
</comment>
<comment type="subunit">
    <text evidence="10">Composed of 13 different subunits. Subunits NuoCD, E, F, and G constitute the peripheral sector of the complex.</text>
</comment>
<organism evidence="16 17">
    <name type="scientific">Candidatus Ishikawaella capsulata Mpkobe</name>
    <dbReference type="NCBI Taxonomy" id="476281"/>
    <lineage>
        <taxon>Bacteria</taxon>
        <taxon>Pseudomonadati</taxon>
        <taxon>Pseudomonadota</taxon>
        <taxon>Gammaproteobacteria</taxon>
        <taxon>Enterobacterales</taxon>
        <taxon>Enterobacteriaceae</taxon>
        <taxon>Candidatus Ishikawella</taxon>
    </lineage>
</organism>
<protein>
    <recommendedName>
        <fullName evidence="3">NADH-quinone oxidoreductase subunit E</fullName>
    </recommendedName>
    <alternativeName>
        <fullName evidence="11">NADH dehydrogenase I subunit E</fullName>
    </alternativeName>
    <alternativeName>
        <fullName evidence="12">NDH-1 subunit E</fullName>
    </alternativeName>
</protein>
<dbReference type="OrthoDB" id="9807941at2"/>
<evidence type="ECO:0000256" key="11">
    <source>
        <dbReference type="ARBA" id="ARBA00031580"/>
    </source>
</evidence>
<name>C5WC61_9ENTR</name>
<dbReference type="Gene3D" id="1.10.10.1590">
    <property type="entry name" value="NADH-quinone oxidoreductase subunit E"/>
    <property type="match status" value="1"/>
</dbReference>
<gene>
    <name evidence="16" type="primary">nuoE</name>
    <name evidence="16" type="ORF">ICMP_051</name>
</gene>
<feature type="binding site" evidence="15">
    <location>
        <position position="138"/>
    </location>
    <ligand>
        <name>[2Fe-2S] cluster</name>
        <dbReference type="ChEBI" id="CHEBI:190135"/>
    </ligand>
</feature>
<evidence type="ECO:0000256" key="4">
    <source>
        <dbReference type="ARBA" id="ARBA00022714"/>
    </source>
</evidence>
<comment type="similarity">
    <text evidence="2">Belongs to the complex I 24 kDa subunit family.</text>
</comment>
<comment type="cofactor">
    <cofactor evidence="13">
        <name>[2Fe-2S] cluster</name>
        <dbReference type="ChEBI" id="CHEBI:190135"/>
    </cofactor>
</comment>